<feature type="region of interest" description="Disordered" evidence="1">
    <location>
        <begin position="105"/>
        <end position="150"/>
    </location>
</feature>
<dbReference type="Proteomes" id="UP001172673">
    <property type="component" value="Unassembled WGS sequence"/>
</dbReference>
<protein>
    <submittedName>
        <fullName evidence="2">Uncharacterized protein</fullName>
    </submittedName>
</protein>
<dbReference type="EMBL" id="JAPDRK010000007">
    <property type="protein sequence ID" value="KAJ9610275.1"/>
    <property type="molecule type" value="Genomic_DNA"/>
</dbReference>
<gene>
    <name evidence="2" type="ORF">H2200_005052</name>
</gene>
<evidence type="ECO:0000313" key="3">
    <source>
        <dbReference type="Proteomes" id="UP001172673"/>
    </source>
</evidence>
<keyword evidence="3" id="KW-1185">Reference proteome</keyword>
<proteinExistence type="predicted"/>
<name>A0AA39CJ95_9EURO</name>
<evidence type="ECO:0000313" key="2">
    <source>
        <dbReference type="EMBL" id="KAJ9610275.1"/>
    </source>
</evidence>
<reference evidence="2" key="1">
    <citation type="submission" date="2022-10" db="EMBL/GenBank/DDBJ databases">
        <title>Culturing micro-colonial fungi from biological soil crusts in the Mojave desert and describing Neophaeococcomyces mojavensis, and introducing the new genera and species Taxawa tesnikishii.</title>
        <authorList>
            <person name="Kurbessoian T."/>
            <person name="Stajich J.E."/>
        </authorList>
    </citation>
    <scope>NUCLEOTIDE SEQUENCE</scope>
    <source>
        <strain evidence="2">TK_41</strain>
    </source>
</reference>
<accession>A0AA39CJ95</accession>
<feature type="region of interest" description="Disordered" evidence="1">
    <location>
        <begin position="163"/>
        <end position="209"/>
    </location>
</feature>
<evidence type="ECO:0000256" key="1">
    <source>
        <dbReference type="SAM" id="MobiDB-lite"/>
    </source>
</evidence>
<comment type="caution">
    <text evidence="2">The sequence shown here is derived from an EMBL/GenBank/DDBJ whole genome shotgun (WGS) entry which is preliminary data.</text>
</comment>
<sequence length="209" mass="23206">MKVLDPQSALLTTSEVHDFLLQNPPRAPPRKIGSYVPISLNGYKLVRDDFQEYISSTVPHVADYPPPETFIKNVVPKLRTLGLSKTEAYMAINLGVGLGKRQQVQQSVNASQHTNGDVAEEEGEGTGAADDQEQENPAQEEQDELYQPSDTELLTCVIEEWEDRYPGEEGQEQLQKISETIREEYQRAQSTHATTNGGAGGEKEMMDVS</sequence>
<feature type="compositionally biased region" description="Polar residues" evidence="1">
    <location>
        <begin position="187"/>
        <end position="196"/>
    </location>
</feature>
<dbReference type="AlphaFoldDB" id="A0AA39CJ95"/>
<organism evidence="2 3">
    <name type="scientific">Cladophialophora chaetospira</name>
    <dbReference type="NCBI Taxonomy" id="386627"/>
    <lineage>
        <taxon>Eukaryota</taxon>
        <taxon>Fungi</taxon>
        <taxon>Dikarya</taxon>
        <taxon>Ascomycota</taxon>
        <taxon>Pezizomycotina</taxon>
        <taxon>Eurotiomycetes</taxon>
        <taxon>Chaetothyriomycetidae</taxon>
        <taxon>Chaetothyriales</taxon>
        <taxon>Herpotrichiellaceae</taxon>
        <taxon>Cladophialophora</taxon>
    </lineage>
</organism>
<feature type="compositionally biased region" description="Acidic residues" evidence="1">
    <location>
        <begin position="118"/>
        <end position="144"/>
    </location>
</feature>
<feature type="compositionally biased region" description="Polar residues" evidence="1">
    <location>
        <begin position="105"/>
        <end position="115"/>
    </location>
</feature>